<dbReference type="GO" id="GO:0005829">
    <property type="term" value="C:cytosol"/>
    <property type="evidence" value="ECO:0007669"/>
    <property type="project" value="TreeGrafter"/>
</dbReference>
<dbReference type="CDD" id="cd00950">
    <property type="entry name" value="DHDPS"/>
    <property type="match status" value="1"/>
</dbReference>
<dbReference type="GO" id="GO:0009089">
    <property type="term" value="P:lysine biosynthetic process via diaminopimelate"/>
    <property type="evidence" value="ECO:0007669"/>
    <property type="project" value="UniProtKB-UniRule"/>
</dbReference>
<dbReference type="EMBL" id="FNTB01000001">
    <property type="protein sequence ID" value="SEC50718.1"/>
    <property type="molecule type" value="Genomic_DNA"/>
</dbReference>
<keyword evidence="8 12" id="KW-0457">Lysine biosynthesis</keyword>
<dbReference type="InterPro" id="IPR005263">
    <property type="entry name" value="DapA"/>
</dbReference>
<feature type="site" description="Part of a proton relay during catalysis" evidence="12">
    <location>
        <position position="46"/>
    </location>
</feature>
<evidence type="ECO:0000256" key="13">
    <source>
        <dbReference type="PIRNR" id="PIRNR001365"/>
    </source>
</evidence>
<dbReference type="AlphaFoldDB" id="A0A1H4T357"/>
<gene>
    <name evidence="12" type="primary">dapA</name>
    <name evidence="16" type="ORF">SAMN05192540_3345</name>
</gene>
<dbReference type="RefSeq" id="WP_074674159.1">
    <property type="nucleotide sequence ID" value="NZ_CAJQES010000002.1"/>
</dbReference>
<dbReference type="PRINTS" id="PR00146">
    <property type="entry name" value="DHPICSNTHASE"/>
</dbReference>
<dbReference type="SUPFAM" id="SSF51569">
    <property type="entry name" value="Aldolase"/>
    <property type="match status" value="1"/>
</dbReference>
<evidence type="ECO:0000256" key="11">
    <source>
        <dbReference type="ARBA" id="ARBA00047836"/>
    </source>
</evidence>
<comment type="pathway">
    <text evidence="2 12">Amino-acid biosynthesis; L-lysine biosynthesis via DAP pathway; (S)-tetrahydrodipicolinate from L-aspartate: step 3/4.</text>
</comment>
<dbReference type="OrthoDB" id="9782828at2"/>
<comment type="subunit">
    <text evidence="12">Homotetramer; dimer of dimers.</text>
</comment>
<accession>A0A1H4T357</accession>
<dbReference type="UniPathway" id="UPA00034">
    <property type="reaction ID" value="UER00017"/>
</dbReference>
<dbReference type="Pfam" id="PF00701">
    <property type="entry name" value="DHDPS"/>
    <property type="match status" value="1"/>
</dbReference>
<dbReference type="InterPro" id="IPR002220">
    <property type="entry name" value="DapA-like"/>
</dbReference>
<reference evidence="16 17" key="1">
    <citation type="submission" date="2016-10" db="EMBL/GenBank/DDBJ databases">
        <authorList>
            <person name="de Groot N.N."/>
        </authorList>
    </citation>
    <scope>NUCLEOTIDE SEQUENCE [LARGE SCALE GENOMIC DNA]</scope>
    <source>
        <strain evidence="16 17">MAR_2009_71</strain>
    </source>
</reference>
<keyword evidence="5 12" id="KW-0963">Cytoplasm</keyword>
<evidence type="ECO:0000256" key="1">
    <source>
        <dbReference type="ARBA" id="ARBA00003294"/>
    </source>
</evidence>
<dbReference type="PIRSF" id="PIRSF001365">
    <property type="entry name" value="DHDPS"/>
    <property type="match status" value="1"/>
</dbReference>
<dbReference type="NCBIfam" id="TIGR00674">
    <property type="entry name" value="dapA"/>
    <property type="match status" value="1"/>
</dbReference>
<comment type="similarity">
    <text evidence="3 12 13">Belongs to the DapA family.</text>
</comment>
<dbReference type="GO" id="GO:0019877">
    <property type="term" value="P:diaminopimelate biosynthetic process"/>
    <property type="evidence" value="ECO:0007669"/>
    <property type="project" value="UniProtKB-UniRule"/>
</dbReference>
<dbReference type="PANTHER" id="PTHR12128:SF66">
    <property type="entry name" value="4-HYDROXY-2-OXOGLUTARATE ALDOLASE, MITOCHONDRIAL"/>
    <property type="match status" value="1"/>
</dbReference>
<evidence type="ECO:0000256" key="6">
    <source>
        <dbReference type="ARBA" id="ARBA00022605"/>
    </source>
</evidence>
<protein>
    <recommendedName>
        <fullName evidence="4 12">4-hydroxy-tetrahydrodipicolinate synthase</fullName>
        <shortName evidence="12">HTPA synthase</shortName>
        <ecNumber evidence="4 12">4.3.3.7</ecNumber>
    </recommendedName>
</protein>
<dbReference type="SMART" id="SM01130">
    <property type="entry name" value="DHDPS"/>
    <property type="match status" value="1"/>
</dbReference>
<keyword evidence="9 12" id="KW-0456">Lyase</keyword>
<evidence type="ECO:0000256" key="2">
    <source>
        <dbReference type="ARBA" id="ARBA00005120"/>
    </source>
</evidence>
<evidence type="ECO:0000256" key="8">
    <source>
        <dbReference type="ARBA" id="ARBA00023154"/>
    </source>
</evidence>
<dbReference type="InterPro" id="IPR020625">
    <property type="entry name" value="Schiff_base-form_aldolases_AS"/>
</dbReference>
<comment type="caution">
    <text evidence="12">Was originally thought to be a dihydrodipicolinate synthase (DHDPS), catalyzing the condensation of (S)-aspartate-beta-semialdehyde [(S)-ASA] and pyruvate to dihydrodipicolinate (DHDP). However, it was shown in E.coli that the product of the enzymatic reaction is not dihydrodipicolinate but in fact (4S)-4-hydroxy-2,3,4,5-tetrahydro-(2S)-dipicolinic acid (HTPA), and that the consecutive dehydration reaction leading to DHDP is not spontaneous but catalyzed by DapB.</text>
</comment>
<name>A0A1H4T357_9FLAO</name>
<evidence type="ECO:0000256" key="12">
    <source>
        <dbReference type="HAMAP-Rule" id="MF_00418"/>
    </source>
</evidence>
<organism evidence="16 17">
    <name type="scientific">Maribacter dokdonensis</name>
    <dbReference type="NCBI Taxonomy" id="320912"/>
    <lineage>
        <taxon>Bacteria</taxon>
        <taxon>Pseudomonadati</taxon>
        <taxon>Bacteroidota</taxon>
        <taxon>Flavobacteriia</taxon>
        <taxon>Flavobacteriales</taxon>
        <taxon>Flavobacteriaceae</taxon>
        <taxon>Maribacter</taxon>
    </lineage>
</organism>
<comment type="subcellular location">
    <subcellularLocation>
        <location evidence="12">Cytoplasm</location>
    </subcellularLocation>
</comment>
<sequence length="296" mass="31924">MKELRGAGVALITPFREDGSVDVEALRKVVAFNIEGNIDYLVVLGTTAESVTLSKAEKLLVMRTVEEANAGVLPLVIGIGGNNTAALVEELQSADLSAYDAILSVSPYYNRPTQEGIYQHFAALSQASPLPIILYNVPGRTGSNMLPETVVRLAKKFDNIVAVKEACGDMTQVQELISKRPEGFLVLSGDDITALPTIVAGGDGVISVIGQGLPEEFSKMVHEGLNGNTEVAYSYHYKMQEGMKLIFEEGNPAGIKVIFEYLGLANPFVRLPLIVASDALKHRIVSFMESMIRIPA</sequence>
<feature type="binding site" evidence="12 15">
    <location>
        <position position="47"/>
    </location>
    <ligand>
        <name>pyruvate</name>
        <dbReference type="ChEBI" id="CHEBI:15361"/>
    </ligand>
</feature>
<dbReference type="Gene3D" id="3.20.20.70">
    <property type="entry name" value="Aldolase class I"/>
    <property type="match status" value="1"/>
</dbReference>
<dbReference type="PANTHER" id="PTHR12128">
    <property type="entry name" value="DIHYDRODIPICOLINATE SYNTHASE"/>
    <property type="match status" value="1"/>
</dbReference>
<dbReference type="PROSITE" id="PS00666">
    <property type="entry name" value="DHDPS_2"/>
    <property type="match status" value="1"/>
</dbReference>
<comment type="function">
    <text evidence="1 12">Catalyzes the condensation of (S)-aspartate-beta-semialdehyde [(S)-ASA] and pyruvate to 4-hydroxy-tetrahydrodipicolinate (HTPA).</text>
</comment>
<dbReference type="Proteomes" id="UP000183038">
    <property type="component" value="Unassembled WGS sequence"/>
</dbReference>
<feature type="active site" description="Schiff-base intermediate with substrate" evidence="12 14">
    <location>
        <position position="164"/>
    </location>
</feature>
<feature type="site" description="Part of a proton relay during catalysis" evidence="12">
    <location>
        <position position="109"/>
    </location>
</feature>
<evidence type="ECO:0000313" key="17">
    <source>
        <dbReference type="Proteomes" id="UP000183038"/>
    </source>
</evidence>
<dbReference type="EC" id="4.3.3.7" evidence="4 12"/>
<evidence type="ECO:0000256" key="4">
    <source>
        <dbReference type="ARBA" id="ARBA00012086"/>
    </source>
</evidence>
<dbReference type="InterPro" id="IPR013785">
    <property type="entry name" value="Aldolase_TIM"/>
</dbReference>
<dbReference type="HAMAP" id="MF_00418">
    <property type="entry name" value="DapA"/>
    <property type="match status" value="1"/>
</dbReference>
<feature type="binding site" evidence="12 15">
    <location>
        <position position="206"/>
    </location>
    <ligand>
        <name>pyruvate</name>
        <dbReference type="ChEBI" id="CHEBI:15361"/>
    </ligand>
</feature>
<keyword evidence="6 12" id="KW-0028">Amino-acid biosynthesis</keyword>
<evidence type="ECO:0000256" key="14">
    <source>
        <dbReference type="PIRSR" id="PIRSR001365-1"/>
    </source>
</evidence>
<comment type="catalytic activity">
    <reaction evidence="11 12">
        <text>L-aspartate 4-semialdehyde + pyruvate = (2S,4S)-4-hydroxy-2,3,4,5-tetrahydrodipicolinate + H2O + H(+)</text>
        <dbReference type="Rhea" id="RHEA:34171"/>
        <dbReference type="ChEBI" id="CHEBI:15361"/>
        <dbReference type="ChEBI" id="CHEBI:15377"/>
        <dbReference type="ChEBI" id="CHEBI:15378"/>
        <dbReference type="ChEBI" id="CHEBI:67139"/>
        <dbReference type="ChEBI" id="CHEBI:537519"/>
        <dbReference type="EC" id="4.3.3.7"/>
    </reaction>
</comment>
<evidence type="ECO:0000256" key="10">
    <source>
        <dbReference type="ARBA" id="ARBA00023270"/>
    </source>
</evidence>
<evidence type="ECO:0000256" key="15">
    <source>
        <dbReference type="PIRSR" id="PIRSR001365-2"/>
    </source>
</evidence>
<evidence type="ECO:0000256" key="5">
    <source>
        <dbReference type="ARBA" id="ARBA00022490"/>
    </source>
</evidence>
<dbReference type="GO" id="GO:0008840">
    <property type="term" value="F:4-hydroxy-tetrahydrodipicolinate synthase activity"/>
    <property type="evidence" value="ECO:0007669"/>
    <property type="project" value="UniProtKB-UniRule"/>
</dbReference>
<evidence type="ECO:0000256" key="3">
    <source>
        <dbReference type="ARBA" id="ARBA00007592"/>
    </source>
</evidence>
<feature type="active site" description="Proton donor/acceptor" evidence="12 14">
    <location>
        <position position="135"/>
    </location>
</feature>
<evidence type="ECO:0000256" key="7">
    <source>
        <dbReference type="ARBA" id="ARBA00022915"/>
    </source>
</evidence>
<evidence type="ECO:0000313" key="16">
    <source>
        <dbReference type="EMBL" id="SEC50718.1"/>
    </source>
</evidence>
<evidence type="ECO:0000256" key="9">
    <source>
        <dbReference type="ARBA" id="ARBA00023239"/>
    </source>
</evidence>
<keyword evidence="7 12" id="KW-0220">Diaminopimelate biosynthesis</keyword>
<proteinExistence type="inferred from homology"/>
<keyword evidence="10 12" id="KW-0704">Schiff base</keyword>